<evidence type="ECO:0000256" key="2">
    <source>
        <dbReference type="ARBA" id="ARBA00023015"/>
    </source>
</evidence>
<gene>
    <name evidence="7" type="ORF">GCM10007205_09710</name>
</gene>
<dbReference type="Gene3D" id="1.10.10.10">
    <property type="entry name" value="Winged helix-like DNA-binding domain superfamily/Winged helix DNA-binding domain"/>
    <property type="match status" value="1"/>
</dbReference>
<dbReference type="PANTHER" id="PTHR43133">
    <property type="entry name" value="RNA POLYMERASE ECF-TYPE SIGMA FACTO"/>
    <property type="match status" value="1"/>
</dbReference>
<dbReference type="NCBIfam" id="TIGR02937">
    <property type="entry name" value="sigma70-ECF"/>
    <property type="match status" value="1"/>
</dbReference>
<dbReference type="InterPro" id="IPR039425">
    <property type="entry name" value="RNA_pol_sigma-70-like"/>
</dbReference>
<reference evidence="7" key="2">
    <citation type="submission" date="2020-09" db="EMBL/GenBank/DDBJ databases">
        <authorList>
            <person name="Sun Q."/>
            <person name="Sedlacek I."/>
        </authorList>
    </citation>
    <scope>NUCLEOTIDE SEQUENCE</scope>
    <source>
        <strain evidence="7">CCM 7086</strain>
    </source>
</reference>
<evidence type="ECO:0000259" key="5">
    <source>
        <dbReference type="Pfam" id="PF04542"/>
    </source>
</evidence>
<dbReference type="InterPro" id="IPR007627">
    <property type="entry name" value="RNA_pol_sigma70_r2"/>
</dbReference>
<dbReference type="CDD" id="cd06171">
    <property type="entry name" value="Sigma70_r4"/>
    <property type="match status" value="1"/>
</dbReference>
<evidence type="ECO:0000256" key="3">
    <source>
        <dbReference type="ARBA" id="ARBA00023082"/>
    </source>
</evidence>
<evidence type="ECO:0000259" key="6">
    <source>
        <dbReference type="Pfam" id="PF08281"/>
    </source>
</evidence>
<keyword evidence="3" id="KW-0731">Sigma factor</keyword>
<dbReference type="Pfam" id="PF08281">
    <property type="entry name" value="Sigma70_r4_2"/>
    <property type="match status" value="1"/>
</dbReference>
<dbReference type="EMBL" id="BMCG01000002">
    <property type="protein sequence ID" value="GGC02488.1"/>
    <property type="molecule type" value="Genomic_DNA"/>
</dbReference>
<dbReference type="AlphaFoldDB" id="A0A8J2UKD4"/>
<dbReference type="GO" id="GO:0003677">
    <property type="term" value="F:DNA binding"/>
    <property type="evidence" value="ECO:0007669"/>
    <property type="project" value="InterPro"/>
</dbReference>
<keyword evidence="2" id="KW-0805">Transcription regulation</keyword>
<dbReference type="NCBIfam" id="NF009180">
    <property type="entry name" value="PRK12528.1"/>
    <property type="match status" value="1"/>
</dbReference>
<sequence length="168" mass="19334">MTTISSKDLPLADLYVEHQPWLFGWLRRKLGCGEQAADLAQDTFVQLMAAEQVVQMHEPRAYLTVIAKRVLFNHWRRRDLEQAYLDALAVLPEEYAPSAEQRMLVMEALEQLDHALDALPFKVKQVFLLNQLQELTYSEISAQLAMPVITVRRYMKQAIRACCLVSSD</sequence>
<dbReference type="GO" id="GO:0006352">
    <property type="term" value="P:DNA-templated transcription initiation"/>
    <property type="evidence" value="ECO:0007669"/>
    <property type="project" value="InterPro"/>
</dbReference>
<evidence type="ECO:0000313" key="7">
    <source>
        <dbReference type="EMBL" id="GGC02488.1"/>
    </source>
</evidence>
<evidence type="ECO:0000256" key="4">
    <source>
        <dbReference type="ARBA" id="ARBA00023163"/>
    </source>
</evidence>
<dbReference type="InterPro" id="IPR013249">
    <property type="entry name" value="RNA_pol_sigma70_r4_t2"/>
</dbReference>
<dbReference type="InterPro" id="IPR036388">
    <property type="entry name" value="WH-like_DNA-bd_sf"/>
</dbReference>
<feature type="domain" description="RNA polymerase sigma factor 70 region 4 type 2" evidence="6">
    <location>
        <begin position="110"/>
        <end position="162"/>
    </location>
</feature>
<dbReference type="InterPro" id="IPR013324">
    <property type="entry name" value="RNA_pol_sigma_r3/r4-like"/>
</dbReference>
<dbReference type="GO" id="GO:0016987">
    <property type="term" value="F:sigma factor activity"/>
    <property type="evidence" value="ECO:0007669"/>
    <property type="project" value="UniProtKB-KW"/>
</dbReference>
<dbReference type="PANTHER" id="PTHR43133:SF63">
    <property type="entry name" value="RNA POLYMERASE SIGMA FACTOR FECI-RELATED"/>
    <property type="match status" value="1"/>
</dbReference>
<dbReference type="InterPro" id="IPR014284">
    <property type="entry name" value="RNA_pol_sigma-70_dom"/>
</dbReference>
<organism evidence="7 8">
    <name type="scientific">Oxalicibacterium flavum</name>
    <dbReference type="NCBI Taxonomy" id="179467"/>
    <lineage>
        <taxon>Bacteria</taxon>
        <taxon>Pseudomonadati</taxon>
        <taxon>Pseudomonadota</taxon>
        <taxon>Betaproteobacteria</taxon>
        <taxon>Burkholderiales</taxon>
        <taxon>Oxalobacteraceae</taxon>
        <taxon>Oxalicibacterium</taxon>
    </lineage>
</organism>
<feature type="domain" description="RNA polymerase sigma-70 region 2" evidence="5">
    <location>
        <begin position="14"/>
        <end position="79"/>
    </location>
</feature>
<comment type="similarity">
    <text evidence="1">Belongs to the sigma-70 factor family. ECF subfamily.</text>
</comment>
<dbReference type="InterPro" id="IPR013325">
    <property type="entry name" value="RNA_pol_sigma_r2"/>
</dbReference>
<keyword evidence="4" id="KW-0804">Transcription</keyword>
<dbReference type="SUPFAM" id="SSF88946">
    <property type="entry name" value="Sigma2 domain of RNA polymerase sigma factors"/>
    <property type="match status" value="1"/>
</dbReference>
<accession>A0A8J2UKD4</accession>
<keyword evidence="8" id="KW-1185">Reference proteome</keyword>
<evidence type="ECO:0000256" key="1">
    <source>
        <dbReference type="ARBA" id="ARBA00010641"/>
    </source>
</evidence>
<dbReference type="Pfam" id="PF04542">
    <property type="entry name" value="Sigma70_r2"/>
    <property type="match status" value="1"/>
</dbReference>
<reference evidence="7" key="1">
    <citation type="journal article" date="2014" name="Int. J. Syst. Evol. Microbiol.">
        <title>Complete genome sequence of Corynebacterium casei LMG S-19264T (=DSM 44701T), isolated from a smear-ripened cheese.</title>
        <authorList>
            <consortium name="US DOE Joint Genome Institute (JGI-PGF)"/>
            <person name="Walter F."/>
            <person name="Albersmeier A."/>
            <person name="Kalinowski J."/>
            <person name="Ruckert C."/>
        </authorList>
    </citation>
    <scope>NUCLEOTIDE SEQUENCE</scope>
    <source>
        <strain evidence="7">CCM 7086</strain>
    </source>
</reference>
<dbReference type="Gene3D" id="1.10.1740.10">
    <property type="match status" value="1"/>
</dbReference>
<proteinExistence type="inferred from homology"/>
<evidence type="ECO:0000313" key="8">
    <source>
        <dbReference type="Proteomes" id="UP000620266"/>
    </source>
</evidence>
<protein>
    <submittedName>
        <fullName evidence="7">RNA polymerase sigma factor</fullName>
    </submittedName>
</protein>
<comment type="caution">
    <text evidence="7">The sequence shown here is derived from an EMBL/GenBank/DDBJ whole genome shotgun (WGS) entry which is preliminary data.</text>
</comment>
<name>A0A8J2UKD4_9BURK</name>
<dbReference type="Proteomes" id="UP000620266">
    <property type="component" value="Unassembled WGS sequence"/>
</dbReference>
<dbReference type="SUPFAM" id="SSF88659">
    <property type="entry name" value="Sigma3 and sigma4 domains of RNA polymerase sigma factors"/>
    <property type="match status" value="1"/>
</dbReference>